<evidence type="ECO:0000313" key="3">
    <source>
        <dbReference type="Proteomes" id="UP001230207"/>
    </source>
</evidence>
<dbReference type="InterPro" id="IPR036390">
    <property type="entry name" value="WH_DNA-bd_sf"/>
</dbReference>
<dbReference type="InterPro" id="IPR036388">
    <property type="entry name" value="WH-like_DNA-bd_sf"/>
</dbReference>
<dbReference type="Proteomes" id="UP001230207">
    <property type="component" value="Unassembled WGS sequence"/>
</dbReference>
<dbReference type="InterPro" id="IPR000835">
    <property type="entry name" value="HTH_MarR-typ"/>
</dbReference>
<proteinExistence type="predicted"/>
<dbReference type="GO" id="GO:0003677">
    <property type="term" value="F:DNA binding"/>
    <property type="evidence" value="ECO:0007669"/>
    <property type="project" value="UniProtKB-KW"/>
</dbReference>
<gene>
    <name evidence="2" type="ORF">QO002_000096</name>
</gene>
<dbReference type="SUPFAM" id="SSF46785">
    <property type="entry name" value="Winged helix' DNA-binding domain"/>
    <property type="match status" value="1"/>
</dbReference>
<evidence type="ECO:0000313" key="2">
    <source>
        <dbReference type="EMBL" id="MDQ0317958.1"/>
    </source>
</evidence>
<dbReference type="SMART" id="SM00347">
    <property type="entry name" value="HTH_MARR"/>
    <property type="match status" value="1"/>
</dbReference>
<dbReference type="Gene3D" id="1.10.10.10">
    <property type="entry name" value="Winged helix-like DNA-binding domain superfamily/Winged helix DNA-binding domain"/>
    <property type="match status" value="1"/>
</dbReference>
<organism evidence="2 3">
    <name type="scientific">Pararhizobium capsulatum DSM 1112</name>
    <dbReference type="NCBI Taxonomy" id="1121113"/>
    <lineage>
        <taxon>Bacteria</taxon>
        <taxon>Pseudomonadati</taxon>
        <taxon>Pseudomonadota</taxon>
        <taxon>Alphaproteobacteria</taxon>
        <taxon>Hyphomicrobiales</taxon>
        <taxon>Rhizobiaceae</taxon>
        <taxon>Rhizobium/Agrobacterium group</taxon>
        <taxon>Pararhizobium</taxon>
    </lineage>
</organism>
<comment type="caution">
    <text evidence="2">The sequence shown here is derived from an EMBL/GenBank/DDBJ whole genome shotgun (WGS) entry which is preliminary data.</text>
</comment>
<feature type="domain" description="HTH marR-type" evidence="1">
    <location>
        <begin position="14"/>
        <end position="153"/>
    </location>
</feature>
<dbReference type="EMBL" id="JAUSVF010000001">
    <property type="protein sequence ID" value="MDQ0317958.1"/>
    <property type="molecule type" value="Genomic_DNA"/>
</dbReference>
<dbReference type="InterPro" id="IPR039422">
    <property type="entry name" value="MarR/SlyA-like"/>
</dbReference>
<protein>
    <submittedName>
        <fullName evidence="2">DNA-binding MarR family transcriptional regulator</fullName>
    </submittedName>
</protein>
<reference evidence="2 3" key="1">
    <citation type="submission" date="2023-07" db="EMBL/GenBank/DDBJ databases">
        <title>Genomic Encyclopedia of Type Strains, Phase IV (KMG-IV): sequencing the most valuable type-strain genomes for metagenomic binning, comparative biology and taxonomic classification.</title>
        <authorList>
            <person name="Goeker M."/>
        </authorList>
    </citation>
    <scope>NUCLEOTIDE SEQUENCE [LARGE SCALE GENOMIC DNA]</scope>
    <source>
        <strain evidence="2 3">DSM 1112</strain>
    </source>
</reference>
<dbReference type="RefSeq" id="WP_307225613.1">
    <property type="nucleotide sequence ID" value="NZ_JAUSVF010000001.1"/>
</dbReference>
<name>A0ABU0BI73_9HYPH</name>
<dbReference type="PANTHER" id="PTHR33164:SF43">
    <property type="entry name" value="HTH-TYPE TRANSCRIPTIONAL REPRESSOR YETL"/>
    <property type="match status" value="1"/>
</dbReference>
<dbReference type="Pfam" id="PF12802">
    <property type="entry name" value="MarR_2"/>
    <property type="match status" value="1"/>
</dbReference>
<evidence type="ECO:0000259" key="1">
    <source>
        <dbReference type="PROSITE" id="PS50995"/>
    </source>
</evidence>
<keyword evidence="3" id="KW-1185">Reference proteome</keyword>
<accession>A0ABU0BI73</accession>
<keyword evidence="2" id="KW-0238">DNA-binding</keyword>
<sequence>MDRLEATRDPQTDRDRISGALTRMRMLIGRRVIARLALDSVAPGLEISHVDVLDVVRRADDGQEVTVGIIAEKLRIDPSRASRIVSEMVTRGVLRREASQADARRIVLVVTEIGARLVAEMHRVKQAIIADIVADWSEEEIEIFSHLFDRFTASFEKAYEARQSAGIEAAE</sequence>
<dbReference type="PANTHER" id="PTHR33164">
    <property type="entry name" value="TRANSCRIPTIONAL REGULATOR, MARR FAMILY"/>
    <property type="match status" value="1"/>
</dbReference>
<dbReference type="PROSITE" id="PS50995">
    <property type="entry name" value="HTH_MARR_2"/>
    <property type="match status" value="1"/>
</dbReference>